<dbReference type="Gene3D" id="1.25.40.10">
    <property type="entry name" value="Tetratricopeptide repeat domain"/>
    <property type="match status" value="2"/>
</dbReference>
<sequence>MTLFDYIRQLYQAELYEDLVHLFSLALSMSESSESDVSTEPLMTLSQKYQCLVYYGNAFYQQGEYRKAVRIFKKSLLLRKAINKAKGKCGSSTEIPSEMEVKFRLYQCHMKLKETSDALQVLESVSTKQRTGKINLALARLYQQEGRDRSALTCYKEVLREHPLALVAVRELLSLGMRGTDVMSVVMTAVPQFSTCEWLMGIIRAYAFMSSKDYTSAVSTFRSLETKGGLRDNIYIQDGLAESLFMSGQYNQAAVAFQRIRALDPLHLHNMDLYAFLLSRDKRTKDLQTLSQQLMEVSEQAVEPWVCMGYYSLNSINKHNERLVRTVYCAQKAYSINSRCTQALLLKGTALQELNRMQDALLHFHEAVTRAPDRFETYQGLVDCYVASHRLRDAVTLATRAFSHLGCSARTSTLLASVLAKSPTTVTKAKPYLEKAMKLDPTYLEAVYIMADICAQEHDHERSIALLRQALQTQNDARLHEQLGDCLAHVSQFQDALDHYHIALSLDPSSVRAREGMERVEKHNEMGLEGGYDVEVEDMAASDNEPDFDGSDMESTWSETDFSQA</sequence>
<keyword evidence="5" id="KW-1185">Reference proteome</keyword>
<dbReference type="EMBL" id="JBAMIC010004070">
    <property type="protein sequence ID" value="KAK7087956.1"/>
    <property type="molecule type" value="Genomic_DNA"/>
</dbReference>
<dbReference type="AlphaFoldDB" id="A0AAN9AJ69"/>
<accession>A0AAN9AJ69</accession>
<gene>
    <name evidence="4" type="ORF">V1264_021942</name>
</gene>
<dbReference type="Pfam" id="PF14559">
    <property type="entry name" value="TPR_19"/>
    <property type="match status" value="1"/>
</dbReference>
<dbReference type="PANTHER" id="PTHR12558:SF36">
    <property type="entry name" value="ANAPHASE-PROMOTING COMPLEX SUBUNIT 7"/>
    <property type="match status" value="1"/>
</dbReference>
<dbReference type="InterPro" id="IPR011990">
    <property type="entry name" value="TPR-like_helical_dom_sf"/>
</dbReference>
<organism evidence="4 5">
    <name type="scientific">Littorina saxatilis</name>
    <dbReference type="NCBI Taxonomy" id="31220"/>
    <lineage>
        <taxon>Eukaryota</taxon>
        <taxon>Metazoa</taxon>
        <taxon>Spiralia</taxon>
        <taxon>Lophotrochozoa</taxon>
        <taxon>Mollusca</taxon>
        <taxon>Gastropoda</taxon>
        <taxon>Caenogastropoda</taxon>
        <taxon>Littorinimorpha</taxon>
        <taxon>Littorinoidea</taxon>
        <taxon>Littorinidae</taxon>
        <taxon>Littorina</taxon>
    </lineage>
</organism>
<dbReference type="SUPFAM" id="SSF48452">
    <property type="entry name" value="TPR-like"/>
    <property type="match status" value="2"/>
</dbReference>
<dbReference type="Pfam" id="PF13176">
    <property type="entry name" value="TPR_7"/>
    <property type="match status" value="1"/>
</dbReference>
<evidence type="ECO:0000256" key="2">
    <source>
        <dbReference type="PROSITE-ProRule" id="PRU00339"/>
    </source>
</evidence>
<name>A0AAN9AJ69_9CAEN</name>
<dbReference type="PROSITE" id="PS50005">
    <property type="entry name" value="TPR"/>
    <property type="match status" value="3"/>
</dbReference>
<feature type="repeat" description="TPR" evidence="2">
    <location>
        <begin position="341"/>
        <end position="374"/>
    </location>
</feature>
<dbReference type="GO" id="GO:0045842">
    <property type="term" value="P:positive regulation of mitotic metaphase/anaphase transition"/>
    <property type="evidence" value="ECO:0007669"/>
    <property type="project" value="TreeGrafter"/>
</dbReference>
<protein>
    <recommendedName>
        <fullName evidence="6">Anaphase-promoting complex subunit 7</fullName>
    </recommendedName>
</protein>
<feature type="compositionally biased region" description="Acidic residues" evidence="3">
    <location>
        <begin position="532"/>
        <end position="552"/>
    </location>
</feature>
<comment type="caution">
    <text evidence="4">The sequence shown here is derived from an EMBL/GenBank/DDBJ whole genome shotgun (WGS) entry which is preliminary data.</text>
</comment>
<evidence type="ECO:0008006" key="6">
    <source>
        <dbReference type="Google" id="ProtNLM"/>
    </source>
</evidence>
<feature type="repeat" description="TPR" evidence="2">
    <location>
        <begin position="49"/>
        <end position="82"/>
    </location>
</feature>
<dbReference type="InterPro" id="IPR019734">
    <property type="entry name" value="TPR_rpt"/>
</dbReference>
<proteinExistence type="predicted"/>
<dbReference type="SMART" id="SM00028">
    <property type="entry name" value="TPR"/>
    <property type="match status" value="5"/>
</dbReference>
<feature type="region of interest" description="Disordered" evidence="3">
    <location>
        <begin position="524"/>
        <end position="565"/>
    </location>
</feature>
<reference evidence="4 5" key="1">
    <citation type="submission" date="2024-02" db="EMBL/GenBank/DDBJ databases">
        <title>Chromosome-scale genome assembly of the rough periwinkle Littorina saxatilis.</title>
        <authorList>
            <person name="De Jode A."/>
            <person name="Faria R."/>
            <person name="Formenti G."/>
            <person name="Sims Y."/>
            <person name="Smith T.P."/>
            <person name="Tracey A."/>
            <person name="Wood J.M.D."/>
            <person name="Zagrodzka Z.B."/>
            <person name="Johannesson K."/>
            <person name="Butlin R.K."/>
            <person name="Leder E.H."/>
        </authorList>
    </citation>
    <scope>NUCLEOTIDE SEQUENCE [LARGE SCALE GENOMIC DNA]</scope>
    <source>
        <strain evidence="4">Snail1</strain>
        <tissue evidence="4">Muscle</tissue>
    </source>
</reference>
<feature type="compositionally biased region" description="Polar residues" evidence="3">
    <location>
        <begin position="553"/>
        <end position="565"/>
    </location>
</feature>
<dbReference type="GO" id="GO:0005680">
    <property type="term" value="C:anaphase-promoting complex"/>
    <property type="evidence" value="ECO:0007669"/>
    <property type="project" value="TreeGrafter"/>
</dbReference>
<evidence type="ECO:0000256" key="3">
    <source>
        <dbReference type="SAM" id="MobiDB-lite"/>
    </source>
</evidence>
<keyword evidence="1 2" id="KW-0802">TPR repeat</keyword>
<dbReference type="GO" id="GO:0051301">
    <property type="term" value="P:cell division"/>
    <property type="evidence" value="ECO:0007669"/>
    <property type="project" value="TreeGrafter"/>
</dbReference>
<feature type="repeat" description="TPR" evidence="2">
    <location>
        <begin position="477"/>
        <end position="510"/>
    </location>
</feature>
<evidence type="ECO:0000313" key="4">
    <source>
        <dbReference type="EMBL" id="KAK7087956.1"/>
    </source>
</evidence>
<evidence type="ECO:0000313" key="5">
    <source>
        <dbReference type="Proteomes" id="UP001374579"/>
    </source>
</evidence>
<evidence type="ECO:0000256" key="1">
    <source>
        <dbReference type="ARBA" id="ARBA00022803"/>
    </source>
</evidence>
<dbReference type="Proteomes" id="UP001374579">
    <property type="component" value="Unassembled WGS sequence"/>
</dbReference>
<dbReference type="PANTHER" id="PTHR12558">
    <property type="entry name" value="CELL DIVISION CYCLE 16,23,27"/>
    <property type="match status" value="1"/>
</dbReference>
<dbReference type="GO" id="GO:0016567">
    <property type="term" value="P:protein ubiquitination"/>
    <property type="evidence" value="ECO:0007669"/>
    <property type="project" value="TreeGrafter"/>
</dbReference>